<dbReference type="Gene3D" id="2.40.30.170">
    <property type="match status" value="1"/>
</dbReference>
<dbReference type="EMBL" id="AKGD01000004">
    <property type="protein sequence ID" value="EIT67944.1"/>
    <property type="molecule type" value="Genomic_DNA"/>
</dbReference>
<dbReference type="Proteomes" id="UP000003704">
    <property type="component" value="Unassembled WGS sequence"/>
</dbReference>
<dbReference type="NCBIfam" id="TIGR01730">
    <property type="entry name" value="RND_mfp"/>
    <property type="match status" value="1"/>
</dbReference>
<feature type="domain" description="CzcB-like barrel-sandwich hybrid" evidence="4">
    <location>
        <begin position="69"/>
        <end position="187"/>
    </location>
</feature>
<dbReference type="InterPro" id="IPR006143">
    <property type="entry name" value="RND_pump_MFP"/>
</dbReference>
<dbReference type="Gene3D" id="2.40.50.100">
    <property type="match status" value="1"/>
</dbReference>
<feature type="signal peptide" evidence="2">
    <location>
        <begin position="1"/>
        <end position="19"/>
    </location>
</feature>
<evidence type="ECO:0000313" key="5">
    <source>
        <dbReference type="EMBL" id="EIT67944.1"/>
    </source>
</evidence>
<dbReference type="InterPro" id="IPR058792">
    <property type="entry name" value="Beta-barrel_RND_2"/>
</dbReference>
<dbReference type="PANTHER" id="PTHR30469">
    <property type="entry name" value="MULTIDRUG RESISTANCE PROTEIN MDTA"/>
    <property type="match status" value="1"/>
</dbReference>
<dbReference type="Pfam" id="PF25973">
    <property type="entry name" value="BSH_CzcB"/>
    <property type="match status" value="1"/>
</dbReference>
<dbReference type="PANTHER" id="PTHR30469:SF15">
    <property type="entry name" value="HLYD FAMILY OF SECRETION PROTEINS"/>
    <property type="match status" value="1"/>
</dbReference>
<dbReference type="STRING" id="1172194.WQQ_43790"/>
<dbReference type="GO" id="GO:1990281">
    <property type="term" value="C:efflux pump complex"/>
    <property type="evidence" value="ECO:0007669"/>
    <property type="project" value="TreeGrafter"/>
</dbReference>
<dbReference type="GO" id="GO:0015562">
    <property type="term" value="F:efflux transmembrane transporter activity"/>
    <property type="evidence" value="ECO:0007669"/>
    <property type="project" value="TreeGrafter"/>
</dbReference>
<proteinExistence type="inferred from homology"/>
<evidence type="ECO:0000256" key="2">
    <source>
        <dbReference type="SAM" id="SignalP"/>
    </source>
</evidence>
<evidence type="ECO:0000313" key="6">
    <source>
        <dbReference type="Proteomes" id="UP000003704"/>
    </source>
</evidence>
<reference evidence="5 6" key="1">
    <citation type="journal article" date="2012" name="J. Bacteriol.">
        <title>Genome Sequence of n-Alkane-Degrading Hydrocarboniphaga effusa Strain AP103T (ATCC BAA-332T).</title>
        <authorList>
            <person name="Chang H.K."/>
            <person name="Zylstra G.J."/>
            <person name="Chae J.C."/>
        </authorList>
    </citation>
    <scope>NUCLEOTIDE SEQUENCE [LARGE SCALE GENOMIC DNA]</scope>
    <source>
        <strain evidence="5 6">AP103</strain>
    </source>
</reference>
<evidence type="ECO:0000259" key="4">
    <source>
        <dbReference type="Pfam" id="PF25973"/>
    </source>
</evidence>
<gene>
    <name evidence="5" type="ORF">WQQ_43790</name>
</gene>
<keyword evidence="6" id="KW-1185">Reference proteome</keyword>
<keyword evidence="2" id="KW-0732">Signal</keyword>
<feature type="domain" description="CusB-like beta-barrel" evidence="3">
    <location>
        <begin position="204"/>
        <end position="271"/>
    </location>
</feature>
<name>I7Z835_9GAMM</name>
<dbReference type="SUPFAM" id="SSF111369">
    <property type="entry name" value="HlyD-like secretion proteins"/>
    <property type="match status" value="1"/>
</dbReference>
<dbReference type="RefSeq" id="WP_007187314.1">
    <property type="nucleotide sequence ID" value="NZ_AKGD01000004.1"/>
</dbReference>
<dbReference type="Gene3D" id="2.40.420.20">
    <property type="match status" value="1"/>
</dbReference>
<organism evidence="5 6">
    <name type="scientific">Hydrocarboniphaga effusa AP103</name>
    <dbReference type="NCBI Taxonomy" id="1172194"/>
    <lineage>
        <taxon>Bacteria</taxon>
        <taxon>Pseudomonadati</taxon>
        <taxon>Pseudomonadota</taxon>
        <taxon>Gammaproteobacteria</taxon>
        <taxon>Nevskiales</taxon>
        <taxon>Nevskiaceae</taxon>
        <taxon>Hydrocarboniphaga</taxon>
    </lineage>
</organism>
<feature type="chain" id="PRO_5003712773" evidence="2">
    <location>
        <begin position="20"/>
        <end position="363"/>
    </location>
</feature>
<dbReference type="Pfam" id="PF25954">
    <property type="entry name" value="Beta-barrel_RND_2"/>
    <property type="match status" value="1"/>
</dbReference>
<dbReference type="AlphaFoldDB" id="I7Z835"/>
<sequence>MSLALLNLVSGIALLGVSACSGGQASSAPAPATQARTVRAARVETGPARPAIRASGLLTAVNESSLSFRSAGTVRSVEVRAGASVKAGQLLATLETPELDAGLRQARERLAQRRRDRERADRLFADQALSREERDNAHTAEALASADLQAARFRSQLQIRAPGDGVVLRRLVEPGANVSAGGTVLVIGRQSGDSGLALRVGLSDRDVVSLRLGDPAQLRFAAYGDRRFTGHVSEIAASTDALLGSYAVQITLADAAPGMSSGMIGSARIAARDQDAQRRSYLPLTALVDGDQAAVRVFLLDGERVRERELAVAFIDGERVALATELPANSRVITDGATELRDGDRVRVVDRTERSPGTRHAPP</sequence>
<comment type="similarity">
    <text evidence="1">Belongs to the membrane fusion protein (MFP) (TC 8.A.1) family.</text>
</comment>
<dbReference type="OrthoDB" id="9806939at2"/>
<protein>
    <submittedName>
        <fullName evidence="5">Uncharacterized protein</fullName>
    </submittedName>
</protein>
<evidence type="ECO:0000259" key="3">
    <source>
        <dbReference type="Pfam" id="PF25954"/>
    </source>
</evidence>
<evidence type="ECO:0000256" key="1">
    <source>
        <dbReference type="ARBA" id="ARBA00009477"/>
    </source>
</evidence>
<dbReference type="InterPro" id="IPR058647">
    <property type="entry name" value="BSH_CzcB-like"/>
</dbReference>
<accession>I7Z835</accession>
<comment type="caution">
    <text evidence="5">The sequence shown here is derived from an EMBL/GenBank/DDBJ whole genome shotgun (WGS) entry which is preliminary data.</text>
</comment>